<gene>
    <name evidence="2" type="ORF">IC230_33335</name>
</gene>
<feature type="domain" description="DUF4440" evidence="1">
    <location>
        <begin position="7"/>
        <end position="113"/>
    </location>
</feature>
<dbReference type="InterPro" id="IPR032710">
    <property type="entry name" value="NTF2-like_dom_sf"/>
</dbReference>
<evidence type="ECO:0000313" key="3">
    <source>
        <dbReference type="Proteomes" id="UP000653797"/>
    </source>
</evidence>
<evidence type="ECO:0000313" key="2">
    <source>
        <dbReference type="EMBL" id="MBD2757794.1"/>
    </source>
</evidence>
<name>A0A927GHC5_9BACT</name>
<reference evidence="2" key="1">
    <citation type="submission" date="2020-09" db="EMBL/GenBank/DDBJ databases">
        <authorList>
            <person name="Kim M.K."/>
        </authorList>
    </citation>
    <scope>NUCLEOTIDE SEQUENCE</scope>
    <source>
        <strain evidence="2">BT704</strain>
    </source>
</reference>
<organism evidence="2 3">
    <name type="scientific">Spirosoma validum</name>
    <dbReference type="NCBI Taxonomy" id="2771355"/>
    <lineage>
        <taxon>Bacteria</taxon>
        <taxon>Pseudomonadati</taxon>
        <taxon>Bacteroidota</taxon>
        <taxon>Cytophagia</taxon>
        <taxon>Cytophagales</taxon>
        <taxon>Cytophagaceae</taxon>
        <taxon>Spirosoma</taxon>
    </lineage>
</organism>
<dbReference type="SUPFAM" id="SSF54427">
    <property type="entry name" value="NTF2-like"/>
    <property type="match status" value="1"/>
</dbReference>
<dbReference type="Pfam" id="PF14534">
    <property type="entry name" value="DUF4440"/>
    <property type="match status" value="1"/>
</dbReference>
<dbReference type="EMBL" id="JACXAA010000032">
    <property type="protein sequence ID" value="MBD2757794.1"/>
    <property type="molecule type" value="Genomic_DNA"/>
</dbReference>
<proteinExistence type="predicted"/>
<dbReference type="RefSeq" id="WP_191043417.1">
    <property type="nucleotide sequence ID" value="NZ_JACXAA010000032.1"/>
</dbReference>
<dbReference type="InterPro" id="IPR027843">
    <property type="entry name" value="DUF4440"/>
</dbReference>
<dbReference type="Proteomes" id="UP000653797">
    <property type="component" value="Unassembled WGS sequence"/>
</dbReference>
<dbReference type="Gene3D" id="3.10.450.50">
    <property type="match status" value="1"/>
</dbReference>
<protein>
    <submittedName>
        <fullName evidence="2">Nuclear transport factor 2 family protein</fullName>
    </submittedName>
</protein>
<comment type="caution">
    <text evidence="2">The sequence shown here is derived from an EMBL/GenBank/DDBJ whole genome shotgun (WGS) entry which is preliminary data.</text>
</comment>
<dbReference type="AlphaFoldDB" id="A0A927GHC5"/>
<sequence>MRQLEQIQEVEQRLRQAMLISDVAELDALLADDLLAVGPDGQLVDKAADLAVHRSGTLHIKTMIPLETTIKLLPDVAIVFVLMNLQVAVQDQLIEGRYRYTRVWSRQTGNWQIIAAHISSVPN</sequence>
<accession>A0A927GHC5</accession>
<evidence type="ECO:0000259" key="1">
    <source>
        <dbReference type="Pfam" id="PF14534"/>
    </source>
</evidence>
<keyword evidence="3" id="KW-1185">Reference proteome</keyword>